<gene>
    <name evidence="1" type="ORF">ZHD862_LOCUS425</name>
</gene>
<organism evidence="1 2">
    <name type="scientific">Rotaria sordida</name>
    <dbReference type="NCBI Taxonomy" id="392033"/>
    <lineage>
        <taxon>Eukaryota</taxon>
        <taxon>Metazoa</taxon>
        <taxon>Spiralia</taxon>
        <taxon>Gnathifera</taxon>
        <taxon>Rotifera</taxon>
        <taxon>Eurotatoria</taxon>
        <taxon>Bdelloidea</taxon>
        <taxon>Philodinida</taxon>
        <taxon>Philodinidae</taxon>
        <taxon>Rotaria</taxon>
    </lineage>
</organism>
<name>A0A813Q6U2_9BILA</name>
<proteinExistence type="predicted"/>
<protein>
    <submittedName>
        <fullName evidence="1">Uncharacterized protein</fullName>
    </submittedName>
</protein>
<dbReference type="EMBL" id="CAJNOT010000006">
    <property type="protein sequence ID" value="CAF0762801.1"/>
    <property type="molecule type" value="Genomic_DNA"/>
</dbReference>
<reference evidence="1" key="1">
    <citation type="submission" date="2021-02" db="EMBL/GenBank/DDBJ databases">
        <authorList>
            <person name="Nowell W R."/>
        </authorList>
    </citation>
    <scope>NUCLEOTIDE SEQUENCE</scope>
</reference>
<dbReference type="AlphaFoldDB" id="A0A813Q6U2"/>
<dbReference type="Proteomes" id="UP000663864">
    <property type="component" value="Unassembled WGS sequence"/>
</dbReference>
<sequence length="256" mass="29288">MMLTTRRPTSRIDMYDNTTLLQHEYDTNINLKKTDLYSPSPPPMSYRDLRSFMFNKTPLSSATNVVIIPESLNSTQKLVKNSPNVITVESPRKNSHRKKHSRQGIDVYRSLIRTDSRCSASSERDLTNDEMMILANSFIIDHIISTPTSGFFHPQNLPNIQRHRTIHNSVRIGSSYTKISHTSSPSLYIQHFGRKRSTTPQRIHRTSPIDVQHETTTNNMTTTATTTITTTEFSSPIPESQTRKQLHVYMPHTVSC</sequence>
<evidence type="ECO:0000313" key="2">
    <source>
        <dbReference type="Proteomes" id="UP000663864"/>
    </source>
</evidence>
<accession>A0A813Q6U2</accession>
<comment type="caution">
    <text evidence="1">The sequence shown here is derived from an EMBL/GenBank/DDBJ whole genome shotgun (WGS) entry which is preliminary data.</text>
</comment>
<evidence type="ECO:0000313" key="1">
    <source>
        <dbReference type="EMBL" id="CAF0762801.1"/>
    </source>
</evidence>